<dbReference type="PANTHER" id="PTHR42023:SF1">
    <property type="entry name" value="BHLH DOMAIN-CONTAINING PROTEIN"/>
    <property type="match status" value="1"/>
</dbReference>
<dbReference type="Proteomes" id="UP000243723">
    <property type="component" value="Unassembled WGS sequence"/>
</dbReference>
<protein>
    <submittedName>
        <fullName evidence="3">Uncharacterized protein</fullName>
    </submittedName>
</protein>
<accession>A0A2P7Z7J1</accession>
<sequence length="597" mass="66484">MFKRRAAQPPQEQKTRQIGQPQLLHTTYDQNNLIPKSSGLTASNAPSEYFVRPIENLPSSLFKYRRFDSSLDTGDVFTPGHPRDVSSLYSRPSHEDPNRASQYDSSPQTTTSQTTYPTMSATLSQPYSEIPTVGTPDSFGSATPTQNDSQSKKGYFTSHIPQLRKQKSVLGRKSPPVDAVTKWDDRGEPVRDGSRGKPGSVRPDTFEQNMRNDQRYHVSISGGNEDKAEKPRKATWGERAARIRKDTFDARPPWKGGSGRAAIVDPVKDTTVPRSSPKFTAVRDMSKPGLEESSSESSVGVRSSRSDDERNMSPVSQLGGRYEDDVPVLRNDSTQGWAEKDVSPIATTSKNYFAPQHQTRSPLVRMVSQISNSSTPSKVSRKPVGPRAMDKENRSPQQYGSSNEWSNMTGASRTAQVQAQLQEDPVSRFSWTTVNTTTTYQQDSPPPSPPPVPVPSLDRQAWRNVGNGPKVPEKPPTPPPHENEKQVNGKNLPPPPAVSKTMNHVEVLLAQDNELALRRRNLQKLIKELQQIDSASPLDVDWKTVKANKKKLEERQAQLSEIEREQHELGLAIARARRKAEREEGIESGLWVRKVTG</sequence>
<proteinExistence type="predicted"/>
<reference evidence="3 4" key="1">
    <citation type="submission" date="2017-05" db="EMBL/GenBank/DDBJ databases">
        <title>Draft genome sequence of Elsinoe australis.</title>
        <authorList>
            <person name="Cheng Q."/>
        </authorList>
    </citation>
    <scope>NUCLEOTIDE SEQUENCE [LARGE SCALE GENOMIC DNA]</scope>
    <source>
        <strain evidence="3 4">NL1</strain>
    </source>
</reference>
<comment type="caution">
    <text evidence="3">The sequence shown here is derived from an EMBL/GenBank/DDBJ whole genome shotgun (WGS) entry which is preliminary data.</text>
</comment>
<feature type="compositionally biased region" description="Polar residues" evidence="2">
    <location>
        <begin position="10"/>
        <end position="21"/>
    </location>
</feature>
<dbReference type="AlphaFoldDB" id="A0A2P7Z7J1"/>
<feature type="compositionally biased region" description="Pro residues" evidence="2">
    <location>
        <begin position="444"/>
        <end position="454"/>
    </location>
</feature>
<feature type="compositionally biased region" description="Polar residues" evidence="2">
    <location>
        <begin position="138"/>
        <end position="149"/>
    </location>
</feature>
<keyword evidence="1" id="KW-0175">Coiled coil</keyword>
<feature type="compositionally biased region" description="Low complexity" evidence="2">
    <location>
        <begin position="101"/>
        <end position="122"/>
    </location>
</feature>
<feature type="compositionally biased region" description="Polar residues" evidence="2">
    <location>
        <begin position="368"/>
        <end position="378"/>
    </location>
</feature>
<name>A0A2P7Z7J1_9PEZI</name>
<feature type="compositionally biased region" description="Basic and acidic residues" evidence="2">
    <location>
        <begin position="181"/>
        <end position="195"/>
    </location>
</feature>
<dbReference type="OrthoDB" id="4507572at2759"/>
<feature type="compositionally biased region" description="Polar residues" evidence="2">
    <location>
        <begin position="345"/>
        <end position="361"/>
    </location>
</feature>
<gene>
    <name evidence="3" type="ORF">B9Z65_162</name>
</gene>
<evidence type="ECO:0000256" key="2">
    <source>
        <dbReference type="SAM" id="MobiDB-lite"/>
    </source>
</evidence>
<dbReference type="PANTHER" id="PTHR42023">
    <property type="entry name" value="BHLH DOMAIN-CONTAINING PROTEIN"/>
    <property type="match status" value="1"/>
</dbReference>
<dbReference type="EMBL" id="NHZQ01000289">
    <property type="protein sequence ID" value="PSK44182.1"/>
    <property type="molecule type" value="Genomic_DNA"/>
</dbReference>
<feature type="compositionally biased region" description="Polar residues" evidence="2">
    <location>
        <begin position="395"/>
        <end position="421"/>
    </location>
</feature>
<feature type="region of interest" description="Disordered" evidence="2">
    <location>
        <begin position="437"/>
        <end position="499"/>
    </location>
</feature>
<organism evidence="3 4">
    <name type="scientific">Elsinoe australis</name>
    <dbReference type="NCBI Taxonomy" id="40998"/>
    <lineage>
        <taxon>Eukaryota</taxon>
        <taxon>Fungi</taxon>
        <taxon>Dikarya</taxon>
        <taxon>Ascomycota</taxon>
        <taxon>Pezizomycotina</taxon>
        <taxon>Dothideomycetes</taxon>
        <taxon>Dothideomycetidae</taxon>
        <taxon>Myriangiales</taxon>
        <taxon>Elsinoaceae</taxon>
        <taxon>Elsinoe</taxon>
    </lineage>
</organism>
<feature type="coiled-coil region" evidence="1">
    <location>
        <begin position="545"/>
        <end position="579"/>
    </location>
</feature>
<evidence type="ECO:0000313" key="3">
    <source>
        <dbReference type="EMBL" id="PSK44182.1"/>
    </source>
</evidence>
<feature type="compositionally biased region" description="Basic and acidic residues" evidence="2">
    <location>
        <begin position="224"/>
        <end position="249"/>
    </location>
</feature>
<feature type="compositionally biased region" description="Low complexity" evidence="2">
    <location>
        <begin position="291"/>
        <end position="303"/>
    </location>
</feature>
<feature type="region of interest" description="Disordered" evidence="2">
    <location>
        <begin position="1"/>
        <end position="21"/>
    </location>
</feature>
<evidence type="ECO:0000256" key="1">
    <source>
        <dbReference type="SAM" id="Coils"/>
    </source>
</evidence>
<keyword evidence="4" id="KW-1185">Reference proteome</keyword>
<feature type="region of interest" description="Disordered" evidence="2">
    <location>
        <begin position="73"/>
        <end position="424"/>
    </location>
</feature>
<evidence type="ECO:0000313" key="4">
    <source>
        <dbReference type="Proteomes" id="UP000243723"/>
    </source>
</evidence>